<dbReference type="Proteomes" id="UP001198190">
    <property type="component" value="Unassembled WGS sequence"/>
</dbReference>
<reference evidence="1" key="1">
    <citation type="submission" date="2021-10" db="EMBL/GenBank/DDBJ databases">
        <title>Collection of gut derived symbiotic bacterial strains cultured from healthy donors.</title>
        <authorList>
            <person name="Lin H."/>
            <person name="Littmann E."/>
            <person name="Claire K."/>
            <person name="Pamer E."/>
        </authorList>
    </citation>
    <scope>NUCLEOTIDE SEQUENCE</scope>
    <source>
        <strain evidence="1">MSK.7.16</strain>
    </source>
</reference>
<gene>
    <name evidence="1" type="ORF">LIY65_06730</name>
</gene>
<evidence type="ECO:0000313" key="1">
    <source>
        <dbReference type="EMBL" id="MCB6828389.1"/>
    </source>
</evidence>
<dbReference type="EMBL" id="JAJCGD010000015">
    <property type="protein sequence ID" value="MCB6828389.1"/>
    <property type="molecule type" value="Genomic_DNA"/>
</dbReference>
<dbReference type="InterPro" id="IPR006311">
    <property type="entry name" value="TAT_signal"/>
</dbReference>
<dbReference type="AlphaFoldDB" id="A0AAW4U703"/>
<dbReference type="PROSITE" id="PS51318">
    <property type="entry name" value="TAT"/>
    <property type="match status" value="1"/>
</dbReference>
<name>A0AAW4U703_9FIRM</name>
<protein>
    <submittedName>
        <fullName evidence="1">Uncharacterized protein</fullName>
    </submittedName>
</protein>
<sequence>MKKFSRRDFFKVAGGAVIGAATYGLTDNISHSFAQSPVIASTKINNDNYIGSKAKVYFSSQINTDSLLKLYNLINEGIYGKTAIKLHTGEKNGPNVLPRDMVCVFQQHVPNSNIVETNTLYKGDRYTTESHRETLKVNGWDFYPVDIMDKNGTVMLPVRNGKHFQEISMGKISLIMIL</sequence>
<accession>A0AAW4U703</accession>
<evidence type="ECO:0000313" key="2">
    <source>
        <dbReference type="Proteomes" id="UP001198190"/>
    </source>
</evidence>
<organism evidence="1 2">
    <name type="scientific">Megamonas funiformis</name>
    <dbReference type="NCBI Taxonomy" id="437897"/>
    <lineage>
        <taxon>Bacteria</taxon>
        <taxon>Bacillati</taxon>
        <taxon>Bacillota</taxon>
        <taxon>Negativicutes</taxon>
        <taxon>Selenomonadales</taxon>
        <taxon>Selenomonadaceae</taxon>
        <taxon>Megamonas</taxon>
    </lineage>
</organism>
<comment type="caution">
    <text evidence="1">The sequence shown here is derived from an EMBL/GenBank/DDBJ whole genome shotgun (WGS) entry which is preliminary data.</text>
</comment>
<dbReference type="RefSeq" id="WP_227152942.1">
    <property type="nucleotide sequence ID" value="NZ_CAUBNG010000011.1"/>
</dbReference>
<proteinExistence type="predicted"/>